<dbReference type="InterPro" id="IPR018490">
    <property type="entry name" value="cNMP-bd_dom_sf"/>
</dbReference>
<dbReference type="EMBL" id="CP046239">
    <property type="protein sequence ID" value="WFD49772.1"/>
    <property type="molecule type" value="Genomic_DNA"/>
</dbReference>
<comment type="subcellular location">
    <subcellularLocation>
        <location evidence="12">Endoplasmic reticulum membrane</location>
    </subcellularLocation>
    <subcellularLocation>
        <location evidence="1">Membrane</location>
    </subcellularLocation>
</comment>
<feature type="short sequence motif" description="DGA/G" evidence="11">
    <location>
        <begin position="1338"/>
        <end position="1340"/>
    </location>
</feature>
<dbReference type="Pfam" id="PF24179">
    <property type="entry name" value="NTE_Ploop"/>
    <property type="match status" value="1"/>
</dbReference>
<feature type="region of interest" description="Disordered" evidence="13">
    <location>
        <begin position="1469"/>
        <end position="1493"/>
    </location>
</feature>
<feature type="domain" description="Cyclic nucleotide-binding" evidence="14">
    <location>
        <begin position="625"/>
        <end position="659"/>
    </location>
</feature>
<proteinExistence type="inferred from homology"/>
<dbReference type="PROSITE" id="PS01237">
    <property type="entry name" value="UPF0028"/>
    <property type="match status" value="1"/>
</dbReference>
<dbReference type="Gene3D" id="3.40.1090.10">
    <property type="entry name" value="Cytosolic phospholipase A2 catalytic domain"/>
    <property type="match status" value="2"/>
</dbReference>
<protein>
    <recommendedName>
        <fullName evidence="4 12">Lysophospholipase NTE1</fullName>
        <ecNumber evidence="3 12">3.1.1.5</ecNumber>
    </recommendedName>
    <alternativeName>
        <fullName evidence="12">Intracellular phospholipase B</fullName>
    </alternativeName>
</protein>
<dbReference type="Proteomes" id="UP000818624">
    <property type="component" value="Chromosome 6"/>
</dbReference>
<dbReference type="InterPro" id="IPR016035">
    <property type="entry name" value="Acyl_Trfase/lysoPLipase"/>
</dbReference>
<keyword evidence="10 12" id="KW-0472">Membrane</keyword>
<evidence type="ECO:0000256" key="11">
    <source>
        <dbReference type="PROSITE-ProRule" id="PRU01161"/>
    </source>
</evidence>
<keyword evidence="8 12" id="KW-1133">Transmembrane helix</keyword>
<evidence type="ECO:0000256" key="2">
    <source>
        <dbReference type="ARBA" id="ARBA00006636"/>
    </source>
</evidence>
<dbReference type="PANTHER" id="PTHR14226:SF29">
    <property type="entry name" value="NEUROPATHY TARGET ESTERASE SWS"/>
    <property type="match status" value="1"/>
</dbReference>
<keyword evidence="5 12" id="KW-0812">Transmembrane</keyword>
<evidence type="ECO:0000256" key="8">
    <source>
        <dbReference type="ARBA" id="ARBA00022989"/>
    </source>
</evidence>
<feature type="transmembrane region" description="Helical" evidence="12">
    <location>
        <begin position="12"/>
        <end position="29"/>
    </location>
</feature>
<keyword evidence="12" id="KW-0256">Endoplasmic reticulum</keyword>
<dbReference type="InterPro" id="IPR014710">
    <property type="entry name" value="RmlC-like_jellyroll"/>
</dbReference>
<feature type="domain" description="PNPLA" evidence="15">
    <location>
        <begin position="1187"/>
        <end position="1351"/>
    </location>
</feature>
<comment type="similarity">
    <text evidence="2 12">Belongs to the NTE family.</text>
</comment>
<dbReference type="SUPFAM" id="SSF52151">
    <property type="entry name" value="FabD/lysophospholipase-like"/>
    <property type="match status" value="1"/>
</dbReference>
<dbReference type="InterPro" id="IPR056556">
    <property type="entry name" value="NTE1_P-loop_dom"/>
</dbReference>
<dbReference type="PROSITE" id="PS50042">
    <property type="entry name" value="CNMP_BINDING_3"/>
    <property type="match status" value="2"/>
</dbReference>
<feature type="short sequence motif" description="GXSXG" evidence="11">
    <location>
        <begin position="1218"/>
        <end position="1222"/>
    </location>
</feature>
<dbReference type="PROSITE" id="PS51635">
    <property type="entry name" value="PNPLA"/>
    <property type="match status" value="1"/>
</dbReference>
<evidence type="ECO:0000256" key="5">
    <source>
        <dbReference type="ARBA" id="ARBA00022692"/>
    </source>
</evidence>
<feature type="compositionally biased region" description="Low complexity" evidence="13">
    <location>
        <begin position="684"/>
        <end position="707"/>
    </location>
</feature>
<feature type="compositionally biased region" description="Polar residues" evidence="13">
    <location>
        <begin position="282"/>
        <end position="292"/>
    </location>
</feature>
<name>A0ABY8EZ93_MALFU</name>
<evidence type="ECO:0000256" key="9">
    <source>
        <dbReference type="ARBA" id="ARBA00023098"/>
    </source>
</evidence>
<comment type="function">
    <text evidence="12">Intracellular phospholipase B that catalyzes the double deacylation of phosphatidylcholine (PC) to glycerophosphocholine (GroPCho). Plays an important role in membrane lipid homeostasis.</text>
</comment>
<accession>A0ABY8EZ93</accession>
<dbReference type="SMART" id="SM00100">
    <property type="entry name" value="cNMP"/>
    <property type="match status" value="1"/>
</dbReference>
<keyword evidence="7 11" id="KW-0442">Lipid degradation</keyword>
<keyword evidence="6 11" id="KW-0378">Hydrolase</keyword>
<feature type="region of interest" description="Disordered" evidence="13">
    <location>
        <begin position="237"/>
        <end position="348"/>
    </location>
</feature>
<feature type="short sequence motif" description="GXGXXG" evidence="11">
    <location>
        <begin position="1191"/>
        <end position="1196"/>
    </location>
</feature>
<dbReference type="Gene3D" id="2.60.120.10">
    <property type="entry name" value="Jelly Rolls"/>
    <property type="match status" value="3"/>
</dbReference>
<feature type="region of interest" description="Disordered" evidence="13">
    <location>
        <begin position="667"/>
        <end position="729"/>
    </location>
</feature>
<organism evidence="16 17">
    <name type="scientific">Malassezia furfur</name>
    <name type="common">Pityriasis versicolor infection agent</name>
    <name type="synonym">Pityrosporum furfur</name>
    <dbReference type="NCBI Taxonomy" id="55194"/>
    <lineage>
        <taxon>Eukaryota</taxon>
        <taxon>Fungi</taxon>
        <taxon>Dikarya</taxon>
        <taxon>Basidiomycota</taxon>
        <taxon>Ustilaginomycotina</taxon>
        <taxon>Malasseziomycetes</taxon>
        <taxon>Malasseziales</taxon>
        <taxon>Malasseziaceae</taxon>
        <taxon>Malassezia</taxon>
    </lineage>
</organism>
<evidence type="ECO:0000256" key="6">
    <source>
        <dbReference type="ARBA" id="ARBA00022801"/>
    </source>
</evidence>
<evidence type="ECO:0000313" key="16">
    <source>
        <dbReference type="EMBL" id="WFD49772.1"/>
    </source>
</evidence>
<keyword evidence="17" id="KW-1185">Reference proteome</keyword>
<dbReference type="Pfam" id="PF00027">
    <property type="entry name" value="cNMP_binding"/>
    <property type="match status" value="1"/>
</dbReference>
<evidence type="ECO:0000256" key="10">
    <source>
        <dbReference type="ARBA" id="ARBA00023136"/>
    </source>
</evidence>
<feature type="active site" description="Proton acceptor" evidence="11">
    <location>
        <position position="1338"/>
    </location>
</feature>
<evidence type="ECO:0000256" key="4">
    <source>
        <dbReference type="ARBA" id="ARBA00018317"/>
    </source>
</evidence>
<feature type="active site" description="Nucleophile" evidence="11">
    <location>
        <position position="1220"/>
    </location>
</feature>
<evidence type="ECO:0000259" key="15">
    <source>
        <dbReference type="PROSITE" id="PS51635"/>
    </source>
</evidence>
<evidence type="ECO:0000256" key="12">
    <source>
        <dbReference type="RuleBase" id="RU362043"/>
    </source>
</evidence>
<dbReference type="PANTHER" id="PTHR14226">
    <property type="entry name" value="NEUROPATHY TARGET ESTERASE/SWISS CHEESE D.MELANOGASTER"/>
    <property type="match status" value="1"/>
</dbReference>
<feature type="compositionally biased region" description="Basic residues" evidence="13">
    <location>
        <begin position="1478"/>
        <end position="1493"/>
    </location>
</feature>
<feature type="compositionally biased region" description="Polar residues" evidence="13">
    <location>
        <begin position="304"/>
        <end position="313"/>
    </location>
</feature>
<evidence type="ECO:0000256" key="3">
    <source>
        <dbReference type="ARBA" id="ARBA00013274"/>
    </source>
</evidence>
<evidence type="ECO:0000313" key="17">
    <source>
        <dbReference type="Proteomes" id="UP000818624"/>
    </source>
</evidence>
<evidence type="ECO:0000259" key="14">
    <source>
        <dbReference type="PROSITE" id="PS50042"/>
    </source>
</evidence>
<feature type="region of interest" description="Disordered" evidence="13">
    <location>
        <begin position="448"/>
        <end position="496"/>
    </location>
</feature>
<dbReference type="InterPro" id="IPR001423">
    <property type="entry name" value="LysoPLipase_patatin_CS"/>
</dbReference>
<dbReference type="InterPro" id="IPR000595">
    <property type="entry name" value="cNMP-bd_dom"/>
</dbReference>
<feature type="compositionally biased region" description="Polar residues" evidence="13">
    <location>
        <begin position="481"/>
        <end position="495"/>
    </location>
</feature>
<dbReference type="InterPro" id="IPR002641">
    <property type="entry name" value="PNPLA_dom"/>
</dbReference>
<dbReference type="Pfam" id="PF01734">
    <property type="entry name" value="Patatin"/>
    <property type="match status" value="1"/>
</dbReference>
<dbReference type="SUPFAM" id="SSF51206">
    <property type="entry name" value="cAMP-binding domain-like"/>
    <property type="match status" value="3"/>
</dbReference>
<evidence type="ECO:0000256" key="1">
    <source>
        <dbReference type="ARBA" id="ARBA00004370"/>
    </source>
</evidence>
<comment type="catalytic activity">
    <reaction evidence="12">
        <text>a 1-acyl-sn-glycero-3-phosphocholine + H2O = sn-glycerol 3-phosphocholine + a fatty acid + H(+)</text>
        <dbReference type="Rhea" id="RHEA:15177"/>
        <dbReference type="ChEBI" id="CHEBI:15377"/>
        <dbReference type="ChEBI" id="CHEBI:15378"/>
        <dbReference type="ChEBI" id="CHEBI:16870"/>
        <dbReference type="ChEBI" id="CHEBI:28868"/>
        <dbReference type="ChEBI" id="CHEBI:58168"/>
        <dbReference type="EC" id="3.1.1.5"/>
    </reaction>
</comment>
<feature type="domain" description="Cyclic nucleotide-binding" evidence="14">
    <location>
        <begin position="807"/>
        <end position="910"/>
    </location>
</feature>
<dbReference type="EC" id="3.1.1.5" evidence="3 12"/>
<dbReference type="CDD" id="cd00038">
    <property type="entry name" value="CAP_ED"/>
    <property type="match status" value="2"/>
</dbReference>
<evidence type="ECO:0000256" key="13">
    <source>
        <dbReference type="SAM" id="MobiDB-lite"/>
    </source>
</evidence>
<evidence type="ECO:0000256" key="7">
    <source>
        <dbReference type="ARBA" id="ARBA00022963"/>
    </source>
</evidence>
<reference evidence="16 17" key="1">
    <citation type="journal article" date="2020" name="Elife">
        <title>Loss of centromere function drives karyotype evolution in closely related Malassezia species.</title>
        <authorList>
            <person name="Sankaranarayanan S.R."/>
            <person name="Ianiri G."/>
            <person name="Coelho M.A."/>
            <person name="Reza M.H."/>
            <person name="Thimmappa B.C."/>
            <person name="Ganguly P."/>
            <person name="Vadnala R.N."/>
            <person name="Sun S."/>
            <person name="Siddharthan R."/>
            <person name="Tellgren-Roth C."/>
            <person name="Dawson T.L."/>
            <person name="Heitman J."/>
            <person name="Sanyal K."/>
        </authorList>
    </citation>
    <scope>NUCLEOTIDE SEQUENCE [LARGE SCALE GENOMIC DNA]</scope>
    <source>
        <strain evidence="16">CBS14141</strain>
    </source>
</reference>
<feature type="transmembrane region" description="Helical" evidence="12">
    <location>
        <begin position="59"/>
        <end position="79"/>
    </location>
</feature>
<sequence>MDAVEVTDPAPVFQLFGGIVGIAFALIRIGKWVLTLFSITLPGVVYRVLHYSLTFQLSFPILVLGMLGLLTSVVIWLRYGYWNRYEKFREEPIRKDEGAYHLHPDEAPGTSDDDRGSFHFYLDEFLQAIRIFGFLERPVFHELARHLQTRRLVAGDVLSLDADTSFYIVVEGHVQVFAPINANPATSALHASEPNSDYQLINEVESGGTLSSLFTILRLFTENVQLGFTFQGTSDAESEAASDVPPLRSAPSELPRSALSTLRHPPPSRASPSTVLGGIGSRSASNTSSYGTSPRIVPSDVSDTHSVPDTTHASVPISPLLSATSPGIGPSMMSSAASPGGVHDHFHRPGTMARVTVDTTLAVLPAEAFRRLTAKYPSAAAHIVQVILTRLARVTFHTAHQYLGLTREVMQMEQAINEYAKVFLPPAFYEKSAVEALWRRFAPAVPPVRSASRGEERAAPAPTSPTMHGGARVVDGAPSSPDETLQSPRGASHQTVAPGDLLSMVESTMEDLPLDSGLQTLTRRSSSVRVPEVRADDEPLDLRGEVMNCIASSIGLTHAVIQDMPAGLASPSLASQDSGAQRGSYAGAFSSLSKLDAKIAGSEDSESVSQSASVQASGVVDPAENGVEIRHFRAGTTLVRAGEQNAGLFYVIDGFLDIMLPADEEGAAADVPGSAPPRDGGPSRAPRAPADEVPAAPAPGAARAPAPSRVGNALDGTLPHGAHARRPTRASIEEAVARSKRYEADAARFLFSVGRGGLAGYLSSLLGVPSYVDVVAKTDVHVGLLPVRTLERLVEKRNHALLMLSKRLLSLLSPLILHIDSALDWQQVDAGQVIFREGDVSDSFYIVINGRLRGLSASRADGSLEIVGEYSQGDCVGELDMITKSVRTKTLHSIRDSELVRMPTTLFNAISIWHPPITIQVSRIIARRMRLEMSQWQRNSLLSLPKHIRGVHDMGRSTLNYKTVALLPATAQVPIIEFARRLQTSFAETISGSAAFLNQSSVMRALGRHAFLRMGKLKLAGWLANQEQNHRLVVYVVDTSVGSSWAQTSIRQADCILLVGFGDDPRVGEFERLLLSIKTTARKELVLLHAERSVRPGSTREWLRTRPWIAAHHHVEMPGLKVPTAAAPAPASPTDARPVKALRSLKQRLETRIGRAAAPAPTETTRPPHFSDFARLARRLCGTSIGLVLGGGGARGSAHVGVLRALEEHGIPIDLVGGTSIGSFVGGLYARDGAAVSSHGRAKRFAGRMASLWRFLTDVTYPLVSYTTGHEFNRGIFKCFADTHIEDMWLPFFCNTTNITWSRMEVHTSGYAWRYIRGSMTLAGLVPPLIDEGNMLVDGGYTDNLPVSVMLSMGARNVIAVDVGSIDDTSPQHYGDTLSGWWVLLNRFNPWSSMRNIPSIPDIQTRLTYTTSVKMLEEAKSLDSCLYLRMPVEQYGTLEFGKYSEILQVGYDSMVRALRDWDAAGRLPTGVEPGARRQSTRHRRGMSARRNSI</sequence>
<dbReference type="InterPro" id="IPR050301">
    <property type="entry name" value="NTE"/>
</dbReference>
<gene>
    <name evidence="16" type="ORF">GLX27_004457</name>
</gene>
<keyword evidence="9 11" id="KW-0443">Lipid metabolism</keyword>